<gene>
    <name evidence="2" type="ORF">ABNX05_09205</name>
</gene>
<evidence type="ECO:0000313" key="3">
    <source>
        <dbReference type="Proteomes" id="UP001478862"/>
    </source>
</evidence>
<feature type="transmembrane region" description="Helical" evidence="1">
    <location>
        <begin position="36"/>
        <end position="55"/>
    </location>
</feature>
<sequence length="58" mass="6659">MEKVALIISMCALFGTFVVFLYELIKSGKLVFESKIIKILLVVYVVFFFVFVIGYNSK</sequence>
<keyword evidence="1" id="KW-0812">Transmembrane</keyword>
<dbReference type="EMBL" id="JBEGDG010000005">
    <property type="protein sequence ID" value="MEQ6354793.1"/>
    <property type="molecule type" value="Genomic_DNA"/>
</dbReference>
<evidence type="ECO:0000256" key="1">
    <source>
        <dbReference type="SAM" id="Phobius"/>
    </source>
</evidence>
<evidence type="ECO:0000313" key="2">
    <source>
        <dbReference type="EMBL" id="MEQ6354793.1"/>
    </source>
</evidence>
<organism evidence="2 3">
    <name type="scientific">Lysinibacillus zambalensis</name>
    <dbReference type="NCBI Taxonomy" id="3160866"/>
    <lineage>
        <taxon>Bacteria</taxon>
        <taxon>Bacillati</taxon>
        <taxon>Bacillota</taxon>
        <taxon>Bacilli</taxon>
        <taxon>Bacillales</taxon>
        <taxon>Bacillaceae</taxon>
        <taxon>Lysinibacillus</taxon>
    </lineage>
</organism>
<keyword evidence="1" id="KW-0472">Membrane</keyword>
<dbReference type="Proteomes" id="UP001478862">
    <property type="component" value="Unassembled WGS sequence"/>
</dbReference>
<name>A0ABV1MQK4_9BACI</name>
<protein>
    <recommendedName>
        <fullName evidence="4">Mas-related G-protein coupled receptor member D</fullName>
    </recommendedName>
</protein>
<keyword evidence="3" id="KW-1185">Reference proteome</keyword>
<accession>A0ABV1MQK4</accession>
<evidence type="ECO:0008006" key="4">
    <source>
        <dbReference type="Google" id="ProtNLM"/>
    </source>
</evidence>
<proteinExistence type="predicted"/>
<reference evidence="2 3" key="1">
    <citation type="submission" date="2024-06" db="EMBL/GenBank/DDBJ databases">
        <title>Lysinibacillus zambalefons sp. nov., a Novel Firmicute Isolated from the Poon Bato Zambales Hyperalkaline Spring.</title>
        <authorList>
            <person name="Aja J.A."/>
            <person name="Lazaro J.E.H."/>
            <person name="Llorin L.D."/>
            <person name="Lim K.R."/>
            <person name="Teodosio J."/>
            <person name="Dalisay D.S."/>
        </authorList>
    </citation>
    <scope>NUCLEOTIDE SEQUENCE [LARGE SCALE GENOMIC DNA]</scope>
    <source>
        <strain evidence="2 3">M3</strain>
    </source>
</reference>
<comment type="caution">
    <text evidence="2">The sequence shown here is derived from an EMBL/GenBank/DDBJ whole genome shotgun (WGS) entry which is preliminary data.</text>
</comment>
<feature type="transmembrane region" description="Helical" evidence="1">
    <location>
        <begin position="6"/>
        <end position="24"/>
    </location>
</feature>
<dbReference type="RefSeq" id="WP_349659437.1">
    <property type="nucleotide sequence ID" value="NZ_JBEGDG010000005.1"/>
</dbReference>
<keyword evidence="1" id="KW-1133">Transmembrane helix</keyword>